<dbReference type="EMBL" id="JAWWNJ010000100">
    <property type="protein sequence ID" value="KAK6996005.1"/>
    <property type="molecule type" value="Genomic_DNA"/>
</dbReference>
<evidence type="ECO:0000313" key="1">
    <source>
        <dbReference type="EMBL" id="KAK6996005.1"/>
    </source>
</evidence>
<protein>
    <submittedName>
        <fullName evidence="1">Uncharacterized protein</fullName>
    </submittedName>
</protein>
<sequence length="207" mass="23036">MAIDGSQAQGAQTSTMCVRCSQPMEFSPAPHVHCNLHWYSSKFGSFAEDVFLRICGPPRIPLHAEGLRRIFGPPVINADQRHQQRHQTFSTLPARPSPCSDKRASYLRRLCRCSLEARTKSFSTQTCTSSRPGSGKLRGSATCRGFSAYFENSGELEIREVFILFAPRPQLSTCPPSPSNPDAGVASCIRWILFVSYRVWTSFSSDI</sequence>
<gene>
    <name evidence="1" type="ORF">R3P38DRAFT_101193</name>
</gene>
<accession>A0AAV9ZY25</accession>
<reference evidence="1 2" key="1">
    <citation type="journal article" date="2024" name="J Genomics">
        <title>Draft genome sequencing and assembly of Favolaschia claudopus CIRM-BRFM 2984 isolated from oak limbs.</title>
        <authorList>
            <person name="Navarro D."/>
            <person name="Drula E."/>
            <person name="Chaduli D."/>
            <person name="Cazenave R."/>
            <person name="Ahrendt S."/>
            <person name="Wang J."/>
            <person name="Lipzen A."/>
            <person name="Daum C."/>
            <person name="Barry K."/>
            <person name="Grigoriev I.V."/>
            <person name="Favel A."/>
            <person name="Rosso M.N."/>
            <person name="Martin F."/>
        </authorList>
    </citation>
    <scope>NUCLEOTIDE SEQUENCE [LARGE SCALE GENOMIC DNA]</scope>
    <source>
        <strain evidence="1 2">CIRM-BRFM 2984</strain>
    </source>
</reference>
<dbReference type="AlphaFoldDB" id="A0AAV9ZY25"/>
<comment type="caution">
    <text evidence="1">The sequence shown here is derived from an EMBL/GenBank/DDBJ whole genome shotgun (WGS) entry which is preliminary data.</text>
</comment>
<evidence type="ECO:0000313" key="2">
    <source>
        <dbReference type="Proteomes" id="UP001362999"/>
    </source>
</evidence>
<name>A0AAV9ZY25_9AGAR</name>
<organism evidence="1 2">
    <name type="scientific">Favolaschia claudopus</name>
    <dbReference type="NCBI Taxonomy" id="2862362"/>
    <lineage>
        <taxon>Eukaryota</taxon>
        <taxon>Fungi</taxon>
        <taxon>Dikarya</taxon>
        <taxon>Basidiomycota</taxon>
        <taxon>Agaricomycotina</taxon>
        <taxon>Agaricomycetes</taxon>
        <taxon>Agaricomycetidae</taxon>
        <taxon>Agaricales</taxon>
        <taxon>Marasmiineae</taxon>
        <taxon>Mycenaceae</taxon>
        <taxon>Favolaschia</taxon>
    </lineage>
</organism>
<proteinExistence type="predicted"/>
<keyword evidence="2" id="KW-1185">Reference proteome</keyword>
<dbReference type="Proteomes" id="UP001362999">
    <property type="component" value="Unassembled WGS sequence"/>
</dbReference>